<feature type="transmembrane region" description="Helical" evidence="1">
    <location>
        <begin position="118"/>
        <end position="146"/>
    </location>
</feature>
<sequence length="190" mass="21628">MSNRFHLPPTRTPLLIVWRRPWQVISAQGRRDLHALYAVYWSSISITALLVSLYQFFSILPAREVIIRILLGIGVVYAGGYVFLHALIFSTQQILAVIHYPDTSQQVPWVVLSLGPWIAGISLVGVLTSTYWICDLLGILALLFFIRQLAVSVNISMRMAAIVIGIEIVPVLTVLLYWAWARGWNFYPFW</sequence>
<evidence type="ECO:0008006" key="4">
    <source>
        <dbReference type="Google" id="ProtNLM"/>
    </source>
</evidence>
<name>A0A1W1WN57_SULTA</name>
<evidence type="ECO:0000313" key="2">
    <source>
        <dbReference type="EMBL" id="SMC07460.1"/>
    </source>
</evidence>
<dbReference type="STRING" id="28034.BFX07_07325"/>
<feature type="transmembrane region" description="Helical" evidence="1">
    <location>
        <begin position="69"/>
        <end position="98"/>
    </location>
</feature>
<keyword evidence="1" id="KW-0812">Transmembrane</keyword>
<keyword evidence="3" id="KW-1185">Reference proteome</keyword>
<accession>A0A1W1WN57</accession>
<dbReference type="Proteomes" id="UP000192660">
    <property type="component" value="Unassembled WGS sequence"/>
</dbReference>
<protein>
    <recommendedName>
        <fullName evidence="4">Yip1 domain-containing protein</fullName>
    </recommendedName>
</protein>
<evidence type="ECO:0000256" key="1">
    <source>
        <dbReference type="SAM" id="Phobius"/>
    </source>
</evidence>
<keyword evidence="1" id="KW-0472">Membrane</keyword>
<evidence type="ECO:0000313" key="3">
    <source>
        <dbReference type="Proteomes" id="UP000192660"/>
    </source>
</evidence>
<feature type="transmembrane region" description="Helical" evidence="1">
    <location>
        <begin position="38"/>
        <end position="57"/>
    </location>
</feature>
<feature type="transmembrane region" description="Helical" evidence="1">
    <location>
        <begin position="158"/>
        <end position="180"/>
    </location>
</feature>
<gene>
    <name evidence="2" type="ORF">SAMN00768000_3400</name>
</gene>
<dbReference type="AlphaFoldDB" id="A0A1W1WN57"/>
<dbReference type="EMBL" id="FWWY01000001">
    <property type="protein sequence ID" value="SMC07460.1"/>
    <property type="molecule type" value="Genomic_DNA"/>
</dbReference>
<organism evidence="2 3">
    <name type="scientific">Sulfobacillus thermosulfidooxidans (strain DSM 9293 / VKM B-1269 / AT-1)</name>
    <dbReference type="NCBI Taxonomy" id="929705"/>
    <lineage>
        <taxon>Bacteria</taxon>
        <taxon>Bacillati</taxon>
        <taxon>Bacillota</taxon>
        <taxon>Clostridia</taxon>
        <taxon>Eubacteriales</taxon>
        <taxon>Clostridiales Family XVII. Incertae Sedis</taxon>
        <taxon>Sulfobacillus</taxon>
    </lineage>
</organism>
<proteinExistence type="predicted"/>
<reference evidence="3" key="1">
    <citation type="submission" date="2017-04" db="EMBL/GenBank/DDBJ databases">
        <authorList>
            <person name="Varghese N."/>
            <person name="Submissions S."/>
        </authorList>
    </citation>
    <scope>NUCLEOTIDE SEQUENCE [LARGE SCALE GENOMIC DNA]</scope>
    <source>
        <strain evidence="3">DSM 9293</strain>
    </source>
</reference>
<keyword evidence="1" id="KW-1133">Transmembrane helix</keyword>